<protein>
    <submittedName>
        <fullName evidence="1">Uncharacterized protein</fullName>
    </submittedName>
</protein>
<dbReference type="Proteomes" id="UP000593577">
    <property type="component" value="Unassembled WGS sequence"/>
</dbReference>
<keyword evidence="2" id="KW-1185">Reference proteome</keyword>
<organism evidence="1 2">
    <name type="scientific">Gossypium aridum</name>
    <name type="common">American cotton</name>
    <name type="synonym">Erioxylum aridum</name>
    <dbReference type="NCBI Taxonomy" id="34290"/>
    <lineage>
        <taxon>Eukaryota</taxon>
        <taxon>Viridiplantae</taxon>
        <taxon>Streptophyta</taxon>
        <taxon>Embryophyta</taxon>
        <taxon>Tracheophyta</taxon>
        <taxon>Spermatophyta</taxon>
        <taxon>Magnoliopsida</taxon>
        <taxon>eudicotyledons</taxon>
        <taxon>Gunneridae</taxon>
        <taxon>Pentapetalae</taxon>
        <taxon>rosids</taxon>
        <taxon>malvids</taxon>
        <taxon>Malvales</taxon>
        <taxon>Malvaceae</taxon>
        <taxon>Malvoideae</taxon>
        <taxon>Gossypium</taxon>
    </lineage>
</organism>
<evidence type="ECO:0000313" key="1">
    <source>
        <dbReference type="EMBL" id="MBA0685184.1"/>
    </source>
</evidence>
<gene>
    <name evidence="1" type="ORF">Goari_026722</name>
</gene>
<name>A0A7J8XE52_GOSAI</name>
<comment type="caution">
    <text evidence="1">The sequence shown here is derived from an EMBL/GenBank/DDBJ whole genome shotgun (WGS) entry which is preliminary data.</text>
</comment>
<accession>A0A7J8XE52</accession>
<reference evidence="1 2" key="1">
    <citation type="journal article" date="2019" name="Genome Biol. Evol.">
        <title>Insights into the evolution of the New World diploid cottons (Gossypium, subgenus Houzingenia) based on genome sequencing.</title>
        <authorList>
            <person name="Grover C.E."/>
            <person name="Arick M.A. 2nd"/>
            <person name="Thrash A."/>
            <person name="Conover J.L."/>
            <person name="Sanders W.S."/>
            <person name="Peterson D.G."/>
            <person name="Frelichowski J.E."/>
            <person name="Scheffler J.A."/>
            <person name="Scheffler B.E."/>
            <person name="Wendel J.F."/>
        </authorList>
    </citation>
    <scope>NUCLEOTIDE SEQUENCE [LARGE SCALE GENOMIC DNA]</scope>
    <source>
        <strain evidence="1">185</strain>
        <tissue evidence="1">Leaf</tissue>
    </source>
</reference>
<dbReference type="AlphaFoldDB" id="A0A7J8XE52"/>
<proteinExistence type="predicted"/>
<evidence type="ECO:0000313" key="2">
    <source>
        <dbReference type="Proteomes" id="UP000593577"/>
    </source>
</evidence>
<sequence length="73" mass="8209">MKRRRGEDQSDVISGKEIVFSQTVSEGVELSSKFGVRKAVAFSSIDDEVVLPPPVVAVEQRRRERVYCGRERG</sequence>
<dbReference type="EMBL" id="JABFAA010000006">
    <property type="protein sequence ID" value="MBA0685184.1"/>
    <property type="molecule type" value="Genomic_DNA"/>
</dbReference>